<evidence type="ECO:0000313" key="2">
    <source>
        <dbReference type="EMBL" id="GKV31389.1"/>
    </source>
</evidence>
<protein>
    <submittedName>
        <fullName evidence="2">Uncharacterized protein</fullName>
    </submittedName>
</protein>
<reference evidence="2 3" key="1">
    <citation type="journal article" date="2021" name="Commun. Biol.">
        <title>The genome of Shorea leprosula (Dipterocarpaceae) highlights the ecological relevance of drought in aseasonal tropical rainforests.</title>
        <authorList>
            <person name="Ng K.K.S."/>
            <person name="Kobayashi M.J."/>
            <person name="Fawcett J.A."/>
            <person name="Hatakeyama M."/>
            <person name="Paape T."/>
            <person name="Ng C.H."/>
            <person name="Ang C.C."/>
            <person name="Tnah L.H."/>
            <person name="Lee C.T."/>
            <person name="Nishiyama T."/>
            <person name="Sese J."/>
            <person name="O'Brien M.J."/>
            <person name="Copetti D."/>
            <person name="Mohd Noor M.I."/>
            <person name="Ong R.C."/>
            <person name="Putra M."/>
            <person name="Sireger I.Z."/>
            <person name="Indrioko S."/>
            <person name="Kosugi Y."/>
            <person name="Izuno A."/>
            <person name="Isagi Y."/>
            <person name="Lee S.L."/>
            <person name="Shimizu K.K."/>
        </authorList>
    </citation>
    <scope>NUCLEOTIDE SEQUENCE [LARGE SCALE GENOMIC DNA]</scope>
    <source>
        <strain evidence="2">214</strain>
    </source>
</reference>
<dbReference type="Proteomes" id="UP001054252">
    <property type="component" value="Unassembled WGS sequence"/>
</dbReference>
<gene>
    <name evidence="2" type="ORF">SLEP1_g40081</name>
</gene>
<evidence type="ECO:0000256" key="1">
    <source>
        <dbReference type="SAM" id="SignalP"/>
    </source>
</evidence>
<evidence type="ECO:0000313" key="3">
    <source>
        <dbReference type="Proteomes" id="UP001054252"/>
    </source>
</evidence>
<sequence>MELANSQSMVALIVGVTGMVSLSLAEEPHCVAGPWKAYGFTQHPKLAWFPDSTIDQYIAFDATDANDTLHNLPPVANKVTHVFWVAIQGLESEEGNIRVNAIMLANVLNVLKSASPSRLAHITVQTGTQHYMGLVHDPIQSGHLITHEPPFHEDLPRLPYPNFYYALEEIIASYTPSISYSVHHSSIIIGASSRSVYNALLTLAIYATISQHEGYHFDTWVLAIRGSIFVTCQTHVCWLSNTYGV</sequence>
<keyword evidence="1" id="KW-0732">Signal</keyword>
<dbReference type="PANTHER" id="PTHR32487">
    <property type="entry name" value="3-OXO-DELTA(4,5)-STEROID 5-BETA-REDUCTASE"/>
    <property type="match status" value="1"/>
</dbReference>
<proteinExistence type="predicted"/>
<organism evidence="2 3">
    <name type="scientific">Rubroshorea leprosula</name>
    <dbReference type="NCBI Taxonomy" id="152421"/>
    <lineage>
        <taxon>Eukaryota</taxon>
        <taxon>Viridiplantae</taxon>
        <taxon>Streptophyta</taxon>
        <taxon>Embryophyta</taxon>
        <taxon>Tracheophyta</taxon>
        <taxon>Spermatophyta</taxon>
        <taxon>Magnoliopsida</taxon>
        <taxon>eudicotyledons</taxon>
        <taxon>Gunneridae</taxon>
        <taxon>Pentapetalae</taxon>
        <taxon>rosids</taxon>
        <taxon>malvids</taxon>
        <taxon>Malvales</taxon>
        <taxon>Dipterocarpaceae</taxon>
        <taxon>Rubroshorea</taxon>
    </lineage>
</organism>
<dbReference type="InterPro" id="IPR036291">
    <property type="entry name" value="NAD(P)-bd_dom_sf"/>
</dbReference>
<accession>A0AAV5L343</accession>
<dbReference type="PANTHER" id="PTHR32487:SF13">
    <property type="entry name" value="LOW QUALITY PROTEIN: IRIDOID SYNTHASE-LIKE"/>
    <property type="match status" value="1"/>
</dbReference>
<feature type="chain" id="PRO_5043495663" evidence="1">
    <location>
        <begin position="26"/>
        <end position="245"/>
    </location>
</feature>
<keyword evidence="3" id="KW-1185">Reference proteome</keyword>
<comment type="caution">
    <text evidence="2">The sequence shown here is derived from an EMBL/GenBank/DDBJ whole genome shotgun (WGS) entry which is preliminary data.</text>
</comment>
<dbReference type="SUPFAM" id="SSF51735">
    <property type="entry name" value="NAD(P)-binding Rossmann-fold domains"/>
    <property type="match status" value="1"/>
</dbReference>
<name>A0AAV5L343_9ROSI</name>
<dbReference type="AlphaFoldDB" id="A0AAV5L343"/>
<dbReference type="Gene3D" id="3.40.50.720">
    <property type="entry name" value="NAD(P)-binding Rossmann-like Domain"/>
    <property type="match status" value="1"/>
</dbReference>
<feature type="signal peptide" evidence="1">
    <location>
        <begin position="1"/>
        <end position="25"/>
    </location>
</feature>
<dbReference type="EMBL" id="BPVZ01000091">
    <property type="protein sequence ID" value="GKV31389.1"/>
    <property type="molecule type" value="Genomic_DNA"/>
</dbReference>